<dbReference type="InterPro" id="IPR045889">
    <property type="entry name" value="MES/HNL"/>
</dbReference>
<dbReference type="InterPro" id="IPR029058">
    <property type="entry name" value="AB_hydrolase_fold"/>
</dbReference>
<keyword evidence="1" id="KW-0378">Hydrolase</keyword>
<evidence type="ECO:0000313" key="3">
    <source>
        <dbReference type="EMBL" id="KAG9440754.1"/>
    </source>
</evidence>
<evidence type="ECO:0000313" key="4">
    <source>
        <dbReference type="Proteomes" id="UP000825729"/>
    </source>
</evidence>
<dbReference type="SUPFAM" id="SSF53474">
    <property type="entry name" value="alpha/beta-Hydrolases"/>
    <property type="match status" value="1"/>
</dbReference>
<reference evidence="3 4" key="1">
    <citation type="submission" date="2021-07" db="EMBL/GenBank/DDBJ databases">
        <title>The Aristolochia fimbriata genome: insights into angiosperm evolution, floral development and chemical biosynthesis.</title>
        <authorList>
            <person name="Jiao Y."/>
        </authorList>
    </citation>
    <scope>NUCLEOTIDE SEQUENCE [LARGE SCALE GENOMIC DNA]</scope>
    <source>
        <strain evidence="3">IBCAS-2021</strain>
        <tissue evidence="3">Leaf</tissue>
    </source>
</reference>
<name>A0AAV7DXM9_ARIFI</name>
<proteinExistence type="predicted"/>
<dbReference type="GO" id="GO:0080031">
    <property type="term" value="F:methyl salicylate esterase activity"/>
    <property type="evidence" value="ECO:0007669"/>
    <property type="project" value="TreeGrafter"/>
</dbReference>
<sequence length="261" mass="28916">MVEGEGSNMSKHYVLVHGAGQGRWSWFKTAPLLKSEGHRVTAMDLAASGVRPESLSDIHTFRDYSKPLLDLLESLPEGETVILVGHSLGGLNVAFAMESFPEKISAAVFVTGVMPACSVPRSSVLEQFFATAPPDLFLDTQFSRENNENVMLLGPECFRLRVAQNCSAEDQMLGEMLARPTSVFMEDVSDTPNLSEEKFGSVRRVFIVCKDDKLLPEEFQRWMIQNNPPEKVMEIEGADHMPMLCKPIELSLCLLKIAGGH</sequence>
<dbReference type="Gene3D" id="3.40.50.1820">
    <property type="entry name" value="alpha/beta hydrolase"/>
    <property type="match status" value="1"/>
</dbReference>
<dbReference type="AlphaFoldDB" id="A0AAV7DXM9"/>
<dbReference type="Proteomes" id="UP000825729">
    <property type="component" value="Unassembled WGS sequence"/>
</dbReference>
<evidence type="ECO:0000259" key="2">
    <source>
        <dbReference type="Pfam" id="PF00561"/>
    </source>
</evidence>
<dbReference type="GO" id="GO:0009696">
    <property type="term" value="P:salicylic acid metabolic process"/>
    <property type="evidence" value="ECO:0007669"/>
    <property type="project" value="TreeGrafter"/>
</dbReference>
<organism evidence="3 4">
    <name type="scientific">Aristolochia fimbriata</name>
    <name type="common">White veined hardy Dutchman's pipe vine</name>
    <dbReference type="NCBI Taxonomy" id="158543"/>
    <lineage>
        <taxon>Eukaryota</taxon>
        <taxon>Viridiplantae</taxon>
        <taxon>Streptophyta</taxon>
        <taxon>Embryophyta</taxon>
        <taxon>Tracheophyta</taxon>
        <taxon>Spermatophyta</taxon>
        <taxon>Magnoliopsida</taxon>
        <taxon>Magnoliidae</taxon>
        <taxon>Piperales</taxon>
        <taxon>Aristolochiaceae</taxon>
        <taxon>Aristolochia</taxon>
    </lineage>
</organism>
<feature type="domain" description="AB hydrolase-1" evidence="2">
    <location>
        <begin position="14"/>
        <end position="244"/>
    </location>
</feature>
<comment type="caution">
    <text evidence="3">The sequence shown here is derived from an EMBL/GenBank/DDBJ whole genome shotgun (WGS) entry which is preliminary data.</text>
</comment>
<dbReference type="FunFam" id="3.40.50.1820:FF:000051">
    <property type="entry name" value="(S)-hydroxynitrile lyase"/>
    <property type="match status" value="1"/>
</dbReference>
<dbReference type="PANTHER" id="PTHR10992">
    <property type="entry name" value="METHYLESTERASE FAMILY MEMBER"/>
    <property type="match status" value="1"/>
</dbReference>
<dbReference type="GO" id="GO:0009694">
    <property type="term" value="P:jasmonic acid metabolic process"/>
    <property type="evidence" value="ECO:0007669"/>
    <property type="project" value="TreeGrafter"/>
</dbReference>
<protein>
    <recommendedName>
        <fullName evidence="2">AB hydrolase-1 domain-containing protein</fullName>
    </recommendedName>
</protein>
<dbReference type="GO" id="GO:0080032">
    <property type="term" value="F:methyl jasmonate esterase activity"/>
    <property type="evidence" value="ECO:0007669"/>
    <property type="project" value="TreeGrafter"/>
</dbReference>
<dbReference type="GO" id="GO:0080030">
    <property type="term" value="F:methyl indole-3-acetate esterase activity"/>
    <property type="evidence" value="ECO:0007669"/>
    <property type="project" value="TreeGrafter"/>
</dbReference>
<dbReference type="EMBL" id="JAINDJ010000008">
    <property type="protein sequence ID" value="KAG9440754.1"/>
    <property type="molecule type" value="Genomic_DNA"/>
</dbReference>
<gene>
    <name evidence="3" type="ORF">H6P81_020919</name>
</gene>
<dbReference type="PANTHER" id="PTHR10992:SF1083">
    <property type="entry name" value="METHYLESTERASE 1"/>
    <property type="match status" value="1"/>
</dbReference>
<dbReference type="Pfam" id="PF00561">
    <property type="entry name" value="Abhydrolase_1"/>
    <property type="match status" value="1"/>
</dbReference>
<keyword evidence="4" id="KW-1185">Reference proteome</keyword>
<accession>A0AAV7DXM9</accession>
<dbReference type="InterPro" id="IPR000073">
    <property type="entry name" value="AB_hydrolase_1"/>
</dbReference>
<evidence type="ECO:0000256" key="1">
    <source>
        <dbReference type="ARBA" id="ARBA00022801"/>
    </source>
</evidence>